<protein>
    <recommendedName>
        <fullName evidence="3">Methionyl-tRNA formyltransferase</fullName>
    </recommendedName>
</protein>
<evidence type="ECO:0008006" key="3">
    <source>
        <dbReference type="Google" id="ProtNLM"/>
    </source>
</evidence>
<comment type="caution">
    <text evidence="1">The sequence shown here is derived from an EMBL/GenBank/DDBJ whole genome shotgun (WGS) entry which is preliminary data.</text>
</comment>
<reference evidence="1 2" key="1">
    <citation type="journal article" date="2023" name="Commun. Biol.">
        <title>Genome analysis of Parmales, the sister group of diatoms, reveals the evolutionary specialization of diatoms from phago-mixotrophs to photoautotrophs.</title>
        <authorList>
            <person name="Ban H."/>
            <person name="Sato S."/>
            <person name="Yoshikawa S."/>
            <person name="Yamada K."/>
            <person name="Nakamura Y."/>
            <person name="Ichinomiya M."/>
            <person name="Sato N."/>
            <person name="Blanc-Mathieu R."/>
            <person name="Endo H."/>
            <person name="Kuwata A."/>
            <person name="Ogata H."/>
        </authorList>
    </citation>
    <scope>NUCLEOTIDE SEQUENCE [LARGE SCALE GENOMIC DNA]</scope>
</reference>
<dbReference type="Gene3D" id="3.40.50.170">
    <property type="entry name" value="Formyl transferase, N-terminal domain"/>
    <property type="match status" value="1"/>
</dbReference>
<evidence type="ECO:0000313" key="1">
    <source>
        <dbReference type="EMBL" id="GMI41814.1"/>
    </source>
</evidence>
<dbReference type="Proteomes" id="UP001165060">
    <property type="component" value="Unassembled WGS sequence"/>
</dbReference>
<name>A0ABQ6N7N9_9STRA</name>
<accession>A0ABQ6N7N9</accession>
<sequence>MTASPTSPVRTVGVLGNANHMILRLTLQKLLAAGTVPTFVLEDLGSPAMVRKTGWYQECWEKTTPVDTEPFPTVAEMLAPHPGVAHYTVDDCNSEEACALMSRHTSELFLLANTRVVKPYIRGSLPFLFAILDNAPLGITLHHVLPALDAGDMLSTCSIPIKRGDTVADMIRSAAIATAELMLQGVVDWDGTTNGVKQDESMLLERNRKCHLAPRTKELFSEFCAKADAFLESRQYRWYDRAVTPE</sequence>
<dbReference type="EMBL" id="BRYB01001027">
    <property type="protein sequence ID" value="GMI41814.1"/>
    <property type="molecule type" value="Genomic_DNA"/>
</dbReference>
<proteinExistence type="predicted"/>
<keyword evidence="2" id="KW-1185">Reference proteome</keyword>
<evidence type="ECO:0000313" key="2">
    <source>
        <dbReference type="Proteomes" id="UP001165060"/>
    </source>
</evidence>
<organism evidence="1 2">
    <name type="scientific">Tetraparma gracilis</name>
    <dbReference type="NCBI Taxonomy" id="2962635"/>
    <lineage>
        <taxon>Eukaryota</taxon>
        <taxon>Sar</taxon>
        <taxon>Stramenopiles</taxon>
        <taxon>Ochrophyta</taxon>
        <taxon>Bolidophyceae</taxon>
        <taxon>Parmales</taxon>
        <taxon>Triparmaceae</taxon>
        <taxon>Tetraparma</taxon>
    </lineage>
</organism>
<gene>
    <name evidence="1" type="ORF">TeGR_g2188</name>
</gene>
<dbReference type="SUPFAM" id="SSF53328">
    <property type="entry name" value="Formyltransferase"/>
    <property type="match status" value="1"/>
</dbReference>
<dbReference type="InterPro" id="IPR036477">
    <property type="entry name" value="Formyl_transf_N_sf"/>
</dbReference>